<dbReference type="CDD" id="cd00037">
    <property type="entry name" value="CLECT"/>
    <property type="match status" value="2"/>
</dbReference>
<feature type="signal peptide" evidence="1">
    <location>
        <begin position="1"/>
        <end position="19"/>
    </location>
</feature>
<dbReference type="Pfam" id="PF00059">
    <property type="entry name" value="Lectin_C"/>
    <property type="match status" value="2"/>
</dbReference>
<dbReference type="InterPro" id="IPR016187">
    <property type="entry name" value="CTDL_fold"/>
</dbReference>
<feature type="chain" id="PRO_5037777880" evidence="1">
    <location>
        <begin position="20"/>
        <end position="250"/>
    </location>
</feature>
<dbReference type="SMART" id="SM00034">
    <property type="entry name" value="CLECT"/>
    <property type="match status" value="2"/>
</dbReference>
<keyword evidence="3" id="KW-1185">Reference proteome</keyword>
<dbReference type="PROSITE" id="PS50041">
    <property type="entry name" value="C_TYPE_LECTIN_2"/>
    <property type="match status" value="2"/>
</dbReference>
<protein>
    <submittedName>
        <fullName evidence="4">C-type lectin domain-containing protein</fullName>
    </submittedName>
</protein>
<evidence type="ECO:0000259" key="2">
    <source>
        <dbReference type="PROSITE" id="PS50041"/>
    </source>
</evidence>
<dbReference type="AlphaFoldDB" id="A0A914DHT2"/>
<dbReference type="WBParaSite" id="ACRNAN_scaffold2646.g13471.t1">
    <property type="protein sequence ID" value="ACRNAN_scaffold2646.g13471.t1"/>
    <property type="gene ID" value="ACRNAN_scaffold2646.g13471"/>
</dbReference>
<dbReference type="InterPro" id="IPR001304">
    <property type="entry name" value="C-type_lectin-like"/>
</dbReference>
<name>A0A914DHT2_9BILA</name>
<dbReference type="SUPFAM" id="SSF56436">
    <property type="entry name" value="C-type lectin-like"/>
    <property type="match status" value="2"/>
</dbReference>
<accession>A0A914DHT2</accession>
<organism evidence="3 4">
    <name type="scientific">Acrobeloides nanus</name>
    <dbReference type="NCBI Taxonomy" id="290746"/>
    <lineage>
        <taxon>Eukaryota</taxon>
        <taxon>Metazoa</taxon>
        <taxon>Ecdysozoa</taxon>
        <taxon>Nematoda</taxon>
        <taxon>Chromadorea</taxon>
        <taxon>Rhabditida</taxon>
        <taxon>Tylenchina</taxon>
        <taxon>Cephalobomorpha</taxon>
        <taxon>Cephaloboidea</taxon>
        <taxon>Cephalobidae</taxon>
        <taxon>Acrobeloides</taxon>
    </lineage>
</organism>
<feature type="domain" description="C-type lectin" evidence="2">
    <location>
        <begin position="133"/>
        <end position="240"/>
    </location>
</feature>
<dbReference type="Gene3D" id="3.10.100.10">
    <property type="entry name" value="Mannose-Binding Protein A, subunit A"/>
    <property type="match status" value="2"/>
</dbReference>
<dbReference type="PANTHER" id="PTHR22803">
    <property type="entry name" value="MANNOSE, PHOSPHOLIPASE, LECTIN RECEPTOR RELATED"/>
    <property type="match status" value="1"/>
</dbReference>
<sequence length="250" mass="27341">MSFVLSIFSFFLIFHFSIGLCPVGSIEGIDPTVCYIFHGAPTDFTSAQAQCVQDGGNLASIPNAFINSFVSKTVMNLLADSNNPTWIGGTTSGSGQPANGYCITITPWMISSNWWTKECKTKLPYVCEVPALEDSCQACLSSTKSSVNQAFLLNHTSSYQAAWIGLRDYTSNFSLPYWKWTDGTKMSYTNWYPGEPVTYGVKDFGPCGSMVSSGSPYNNGNSYWDNGNGDCFSQRNFICKQKPVSSGCLL</sequence>
<evidence type="ECO:0000313" key="4">
    <source>
        <dbReference type="WBParaSite" id="ACRNAN_scaffold2646.g13471.t1"/>
    </source>
</evidence>
<dbReference type="Proteomes" id="UP000887540">
    <property type="component" value="Unplaced"/>
</dbReference>
<evidence type="ECO:0000256" key="1">
    <source>
        <dbReference type="SAM" id="SignalP"/>
    </source>
</evidence>
<dbReference type="InterPro" id="IPR050111">
    <property type="entry name" value="C-type_lectin/snaclec_domain"/>
</dbReference>
<evidence type="ECO:0000313" key="3">
    <source>
        <dbReference type="Proteomes" id="UP000887540"/>
    </source>
</evidence>
<keyword evidence="1" id="KW-0732">Signal</keyword>
<feature type="domain" description="C-type lectin" evidence="2">
    <location>
        <begin position="34"/>
        <end position="128"/>
    </location>
</feature>
<reference evidence="4" key="1">
    <citation type="submission" date="2022-11" db="UniProtKB">
        <authorList>
            <consortium name="WormBaseParasite"/>
        </authorList>
    </citation>
    <scope>IDENTIFICATION</scope>
</reference>
<proteinExistence type="predicted"/>
<dbReference type="InterPro" id="IPR016186">
    <property type="entry name" value="C-type_lectin-like/link_sf"/>
</dbReference>